<organism evidence="1 2">
    <name type="scientific">Exobacillus caeni</name>
    <dbReference type="NCBI Taxonomy" id="2574798"/>
    <lineage>
        <taxon>Bacteria</taxon>
        <taxon>Bacillati</taxon>
        <taxon>Bacillota</taxon>
        <taxon>Bacilli</taxon>
        <taxon>Bacillales</taxon>
        <taxon>Guptibacillaceae</taxon>
        <taxon>Exobacillus</taxon>
    </lineage>
</organism>
<dbReference type="Proteomes" id="UP000308230">
    <property type="component" value="Unassembled WGS sequence"/>
</dbReference>
<comment type="caution">
    <text evidence="1">The sequence shown here is derived from an EMBL/GenBank/DDBJ whole genome shotgun (WGS) entry which is preliminary data.</text>
</comment>
<dbReference type="InterPro" id="IPR023214">
    <property type="entry name" value="HAD_sf"/>
</dbReference>
<dbReference type="EMBL" id="SWLG01000011">
    <property type="protein sequence ID" value="TLS36318.1"/>
    <property type="molecule type" value="Genomic_DNA"/>
</dbReference>
<dbReference type="Gene3D" id="1.10.150.240">
    <property type="entry name" value="Putative phosphatase, domain 2"/>
    <property type="match status" value="1"/>
</dbReference>
<dbReference type="SFLD" id="SFLDS00003">
    <property type="entry name" value="Haloacid_Dehalogenase"/>
    <property type="match status" value="1"/>
</dbReference>
<dbReference type="RefSeq" id="WP_138127636.1">
    <property type="nucleotide sequence ID" value="NZ_SWLG01000011.1"/>
</dbReference>
<dbReference type="InterPro" id="IPR041492">
    <property type="entry name" value="HAD_2"/>
</dbReference>
<dbReference type="InterPro" id="IPR036412">
    <property type="entry name" value="HAD-like_sf"/>
</dbReference>
<dbReference type="GO" id="GO:0016787">
    <property type="term" value="F:hydrolase activity"/>
    <property type="evidence" value="ECO:0007669"/>
    <property type="project" value="UniProtKB-KW"/>
</dbReference>
<name>A0A5R9F3Y0_9BACL</name>
<keyword evidence="2" id="KW-1185">Reference proteome</keyword>
<dbReference type="NCBIfam" id="TIGR01549">
    <property type="entry name" value="HAD-SF-IA-v1"/>
    <property type="match status" value="1"/>
</dbReference>
<dbReference type="SFLD" id="SFLDG01129">
    <property type="entry name" value="C1.5:_HAD__Beta-PGM__Phosphata"/>
    <property type="match status" value="1"/>
</dbReference>
<reference evidence="1 2" key="1">
    <citation type="submission" date="2019-04" db="EMBL/GenBank/DDBJ databases">
        <title>Bacillus caeni sp. nov., a bacterium isolated from mangrove sediment.</title>
        <authorList>
            <person name="Huang H."/>
            <person name="Mo K."/>
            <person name="Hu Y."/>
        </authorList>
    </citation>
    <scope>NUCLEOTIDE SEQUENCE [LARGE SCALE GENOMIC DNA]</scope>
    <source>
        <strain evidence="1 2">HB172195</strain>
    </source>
</reference>
<dbReference type="InterPro" id="IPR023198">
    <property type="entry name" value="PGP-like_dom2"/>
</dbReference>
<sequence length="247" mass="29420">MTNNLWDMVYFDLDNTLYDHEKAFEKTAKYCYQVIQRLYANEGHTRGWPTAEKWFNVFKQNCDIYWEDYEENRLSKKEYRRLRYAESFKHFNLPYRVEDADYFHTLYEETVSEFAVPYNGVFYLLEKLKDNEIELGILTNGALQTQWAKIKKMRLSNWIDRKNIYISEKFGLQKPDPEFFSKPLQKHGEKKLKKLYIGDAWEHDIVGAIEAGWEAIFLNTRNEAPTTAHKPVVSCTSFVEVINSMLA</sequence>
<dbReference type="AlphaFoldDB" id="A0A5R9F3Y0"/>
<dbReference type="InterPro" id="IPR052550">
    <property type="entry name" value="Pyrimidine_5'-ntase_YjjG"/>
</dbReference>
<dbReference type="PANTHER" id="PTHR47478">
    <property type="match status" value="1"/>
</dbReference>
<dbReference type="InterPro" id="IPR006439">
    <property type="entry name" value="HAD-SF_hydro_IA"/>
</dbReference>
<accession>A0A5R9F3Y0</accession>
<protein>
    <submittedName>
        <fullName evidence="1">HAD family hydrolase</fullName>
    </submittedName>
</protein>
<evidence type="ECO:0000313" key="1">
    <source>
        <dbReference type="EMBL" id="TLS36318.1"/>
    </source>
</evidence>
<dbReference type="OrthoDB" id="25198at2"/>
<proteinExistence type="predicted"/>
<keyword evidence="1" id="KW-0378">Hydrolase</keyword>
<gene>
    <name evidence="1" type="ORF">FCL54_15410</name>
</gene>
<dbReference type="SUPFAM" id="SSF56784">
    <property type="entry name" value="HAD-like"/>
    <property type="match status" value="1"/>
</dbReference>
<dbReference type="Gene3D" id="3.40.50.1000">
    <property type="entry name" value="HAD superfamily/HAD-like"/>
    <property type="match status" value="1"/>
</dbReference>
<dbReference type="PANTHER" id="PTHR47478:SF1">
    <property type="entry name" value="PYRIMIDINE 5'-NUCLEOTIDASE YJJG"/>
    <property type="match status" value="1"/>
</dbReference>
<evidence type="ECO:0000313" key="2">
    <source>
        <dbReference type="Proteomes" id="UP000308230"/>
    </source>
</evidence>
<dbReference type="Pfam" id="PF13419">
    <property type="entry name" value="HAD_2"/>
    <property type="match status" value="1"/>
</dbReference>